<name>A0A1Z8BBD2_9FLAO</name>
<evidence type="ECO:0000313" key="3">
    <source>
        <dbReference type="Proteomes" id="UP000196102"/>
    </source>
</evidence>
<proteinExistence type="predicted"/>
<sequence>MEVYPEVAQGESENIKNALLKSEAFCIYLIMKHLSFYPYLIIVFILLHQNLLGQENKTTKANNKISKELKLNANECFLVNAVLKLDSQKVTENRWKPTTKQVKQMRTLYDTAVKNGVFDGIKTANFQSNYFFQYIPYINNYGEKIILINAVIYNSETYNTSTDDAGTNFCEDMIEIHHNNQWQLFLNLDSNSYSYLYLL</sequence>
<protein>
    <submittedName>
        <fullName evidence="2">Uncharacterized protein</fullName>
    </submittedName>
</protein>
<dbReference type="Proteomes" id="UP000196102">
    <property type="component" value="Unassembled WGS sequence"/>
</dbReference>
<dbReference type="RefSeq" id="WP_303685732.1">
    <property type="nucleotide sequence ID" value="NZ_CAJXYO010000012.1"/>
</dbReference>
<evidence type="ECO:0000256" key="1">
    <source>
        <dbReference type="SAM" id="Phobius"/>
    </source>
</evidence>
<dbReference type="AlphaFoldDB" id="A0A1Z8BBD2"/>
<keyword evidence="1" id="KW-1133">Transmembrane helix</keyword>
<keyword evidence="1" id="KW-0472">Membrane</keyword>
<gene>
    <name evidence="2" type="ORF">A9Q93_02105</name>
</gene>
<keyword evidence="1" id="KW-0812">Transmembrane</keyword>
<evidence type="ECO:0000313" key="2">
    <source>
        <dbReference type="EMBL" id="OUS19827.1"/>
    </source>
</evidence>
<comment type="caution">
    <text evidence="2">The sequence shown here is derived from an EMBL/GenBank/DDBJ whole genome shotgun (WGS) entry which is preliminary data.</text>
</comment>
<reference evidence="3" key="1">
    <citation type="journal article" date="2017" name="Proc. Natl. Acad. Sci. U.S.A.">
        <title>Simulation of Deepwater Horizon oil plume reveals substrate specialization within a complex community of hydrocarbon-degraders.</title>
        <authorList>
            <person name="Hu P."/>
            <person name="Dubinsky E.A."/>
            <person name="Probst A.J."/>
            <person name="Wang J."/>
            <person name="Sieber C.M.K."/>
            <person name="Tom L.M."/>
            <person name="Gardinali P."/>
            <person name="Banfield J.F."/>
            <person name="Atlas R.M."/>
            <person name="Andersen G.L."/>
        </authorList>
    </citation>
    <scope>NUCLEOTIDE SEQUENCE [LARGE SCALE GENOMIC DNA]</scope>
</reference>
<accession>A0A1Z8BBD2</accession>
<feature type="transmembrane region" description="Helical" evidence="1">
    <location>
        <begin position="27"/>
        <end position="47"/>
    </location>
</feature>
<organism evidence="2 3">
    <name type="scientific">Nonlabens dokdonensis</name>
    <dbReference type="NCBI Taxonomy" id="328515"/>
    <lineage>
        <taxon>Bacteria</taxon>
        <taxon>Pseudomonadati</taxon>
        <taxon>Bacteroidota</taxon>
        <taxon>Flavobacteriia</taxon>
        <taxon>Flavobacteriales</taxon>
        <taxon>Flavobacteriaceae</taxon>
        <taxon>Nonlabens</taxon>
    </lineage>
</organism>
<dbReference type="EMBL" id="MAAX01000034">
    <property type="protein sequence ID" value="OUS19827.1"/>
    <property type="molecule type" value="Genomic_DNA"/>
</dbReference>